<reference evidence="2 3" key="1">
    <citation type="submission" date="2019-01" db="EMBL/GenBank/DDBJ databases">
        <title>Sequencing of cultivated peanut Arachis hypogaea provides insights into genome evolution and oil improvement.</title>
        <authorList>
            <person name="Chen X."/>
        </authorList>
    </citation>
    <scope>NUCLEOTIDE SEQUENCE [LARGE SCALE GENOMIC DNA]</scope>
    <source>
        <strain evidence="3">cv. Fuhuasheng</strain>
        <tissue evidence="2">Leaves</tissue>
    </source>
</reference>
<dbReference type="Proteomes" id="UP000289738">
    <property type="component" value="Chromosome A07"/>
</dbReference>
<evidence type="ECO:0000313" key="3">
    <source>
        <dbReference type="Proteomes" id="UP000289738"/>
    </source>
</evidence>
<feature type="compositionally biased region" description="Low complexity" evidence="1">
    <location>
        <begin position="29"/>
        <end position="49"/>
    </location>
</feature>
<comment type="caution">
    <text evidence="2">The sequence shown here is derived from an EMBL/GenBank/DDBJ whole genome shotgun (WGS) entry which is preliminary data.</text>
</comment>
<evidence type="ECO:0000256" key="1">
    <source>
        <dbReference type="SAM" id="MobiDB-lite"/>
    </source>
</evidence>
<feature type="compositionally biased region" description="Polar residues" evidence="1">
    <location>
        <begin position="1"/>
        <end position="10"/>
    </location>
</feature>
<organism evidence="2 3">
    <name type="scientific">Arachis hypogaea</name>
    <name type="common">Peanut</name>
    <dbReference type="NCBI Taxonomy" id="3818"/>
    <lineage>
        <taxon>Eukaryota</taxon>
        <taxon>Viridiplantae</taxon>
        <taxon>Streptophyta</taxon>
        <taxon>Embryophyta</taxon>
        <taxon>Tracheophyta</taxon>
        <taxon>Spermatophyta</taxon>
        <taxon>Magnoliopsida</taxon>
        <taxon>eudicotyledons</taxon>
        <taxon>Gunneridae</taxon>
        <taxon>Pentapetalae</taxon>
        <taxon>rosids</taxon>
        <taxon>fabids</taxon>
        <taxon>Fabales</taxon>
        <taxon>Fabaceae</taxon>
        <taxon>Papilionoideae</taxon>
        <taxon>50 kb inversion clade</taxon>
        <taxon>dalbergioids sensu lato</taxon>
        <taxon>Dalbergieae</taxon>
        <taxon>Pterocarpus clade</taxon>
        <taxon>Arachis</taxon>
    </lineage>
</organism>
<name>A0A445CHH8_ARAHY</name>
<dbReference type="EMBL" id="SDMP01000007">
    <property type="protein sequence ID" value="RYR50376.1"/>
    <property type="molecule type" value="Genomic_DNA"/>
</dbReference>
<sequence>MLFADMTTSRRVSDQAAGRGHSHSRGRGRVSSSILGTSGSSLSTPTTPVTSHVAGLVDQPFIIVPSPNYVPPSTVRMPPPTAQQPTAIVTPPPTTEAAALESSYGSEAANATLSLPIVWLTIWPDSGTGFVPNNNLHFIWDAEHNLTIKKIFGHGMGRRLQHMLDNIRQRRDHLTSGLRPKINKALLVHWETDEGFRHRRLTNRANRTLARSSKYTGGPSTFMKTKTT</sequence>
<accession>A0A445CHH8</accession>
<keyword evidence="3" id="KW-1185">Reference proteome</keyword>
<proteinExistence type="predicted"/>
<feature type="region of interest" description="Disordered" evidence="1">
    <location>
        <begin position="1"/>
        <end position="49"/>
    </location>
</feature>
<evidence type="ECO:0000313" key="2">
    <source>
        <dbReference type="EMBL" id="RYR50376.1"/>
    </source>
</evidence>
<dbReference type="AlphaFoldDB" id="A0A445CHH8"/>
<gene>
    <name evidence="2" type="ORF">Ahy_A07g036968</name>
</gene>
<protein>
    <submittedName>
        <fullName evidence="2">Uncharacterized protein</fullName>
    </submittedName>
</protein>